<feature type="domain" description="PRD" evidence="7">
    <location>
        <begin position="65"/>
        <end position="171"/>
    </location>
</feature>
<dbReference type="InterPro" id="IPR001550">
    <property type="entry name" value="Transcrpt_antitermin_CS"/>
</dbReference>
<name>A0A430A0I4_9ENTE</name>
<evidence type="ECO:0000256" key="3">
    <source>
        <dbReference type="ARBA" id="ARBA00023015"/>
    </source>
</evidence>
<dbReference type="InterPro" id="IPR036650">
    <property type="entry name" value="CAT_RNA-bd_dom_sf"/>
</dbReference>
<dbReference type="PANTHER" id="PTHR30185">
    <property type="entry name" value="CRYPTIC BETA-GLUCOSIDE BGL OPERON ANTITERMINATOR"/>
    <property type="match status" value="1"/>
</dbReference>
<dbReference type="PROSITE" id="PS51372">
    <property type="entry name" value="PRD_2"/>
    <property type="match status" value="2"/>
</dbReference>
<keyword evidence="3" id="KW-0805">Transcription regulation</keyword>
<keyword evidence="4" id="KW-0010">Activator</keyword>
<comment type="similarity">
    <text evidence="6">Belongs to the transcriptional antiterminator BglG family.</text>
</comment>
<evidence type="ECO:0000256" key="1">
    <source>
        <dbReference type="ARBA" id="ARBA00022737"/>
    </source>
</evidence>
<feature type="domain" description="PRD" evidence="7">
    <location>
        <begin position="172"/>
        <end position="283"/>
    </location>
</feature>
<dbReference type="PROSITE" id="PS00654">
    <property type="entry name" value="PRD_1"/>
    <property type="match status" value="1"/>
</dbReference>
<evidence type="ECO:0000256" key="4">
    <source>
        <dbReference type="ARBA" id="ARBA00023159"/>
    </source>
</evidence>
<proteinExistence type="inferred from homology"/>
<dbReference type="InterPro" id="IPR050661">
    <property type="entry name" value="BglG_antiterminators"/>
</dbReference>
<keyword evidence="2" id="KW-0694">RNA-binding</keyword>
<dbReference type="AlphaFoldDB" id="A0A430A0I4"/>
<gene>
    <name evidence="8" type="ORF">CBF37_03705</name>
</gene>
<dbReference type="InterPro" id="IPR004341">
    <property type="entry name" value="CAT_RNA-bd_dom"/>
</dbReference>
<dbReference type="Proteomes" id="UP000287857">
    <property type="component" value="Unassembled WGS sequence"/>
</dbReference>
<comment type="caution">
    <text evidence="8">The sequence shown here is derived from an EMBL/GenBank/DDBJ whole genome shotgun (WGS) entry which is preliminary data.</text>
</comment>
<reference evidence="8 9" key="1">
    <citation type="submission" date="2017-05" db="EMBL/GenBank/DDBJ databases">
        <title>Vagococcus spp. assemblies.</title>
        <authorList>
            <person name="Gulvik C.A."/>
        </authorList>
    </citation>
    <scope>NUCLEOTIDE SEQUENCE [LARGE SCALE GENOMIC DNA]</scope>
    <source>
        <strain evidence="8 9">SS1995</strain>
    </source>
</reference>
<evidence type="ECO:0000256" key="6">
    <source>
        <dbReference type="ARBA" id="ARBA00038510"/>
    </source>
</evidence>
<dbReference type="PANTHER" id="PTHR30185:SF15">
    <property type="entry name" value="CRYPTIC BETA-GLUCOSIDE BGL OPERON ANTITERMINATOR"/>
    <property type="match status" value="1"/>
</dbReference>
<dbReference type="EMBL" id="NGJS01000003">
    <property type="protein sequence ID" value="RST99839.1"/>
    <property type="molecule type" value="Genomic_DNA"/>
</dbReference>
<protein>
    <recommendedName>
        <fullName evidence="7">PRD domain-containing protein</fullName>
    </recommendedName>
</protein>
<sequence length="283" mass="32746">MIYSTVKSLNNNLVLATDPQGEEFVLFGNGIGFSKKRGDVIENHLVQKIFYAKNDNQDLVQMFSEISPDILAVTERIIEMSEQSLGKDLNNSLMIALSDHIQSAYQRVKNNETELENALQWEIPFLYVREAELGKRAVELINQELSTSFPKVEESFIALHLVSAQDGLTSMRETMLVTEITKEMVKLIQSLFGVSLDKESMTYSRFVTHIRYFINRQFHQEEKNNESNNQKLYEIIQEQYQKSYACALVIREMLLKKYDLVISDDEIVYLVIHIDRVVSESKK</sequence>
<dbReference type="SMART" id="SM01061">
    <property type="entry name" value="CAT_RBD"/>
    <property type="match status" value="1"/>
</dbReference>
<dbReference type="InterPro" id="IPR036634">
    <property type="entry name" value="PRD_sf"/>
</dbReference>
<dbReference type="OrthoDB" id="9813552at2"/>
<keyword evidence="1" id="KW-0677">Repeat</keyword>
<evidence type="ECO:0000256" key="2">
    <source>
        <dbReference type="ARBA" id="ARBA00022884"/>
    </source>
</evidence>
<keyword evidence="9" id="KW-1185">Reference proteome</keyword>
<dbReference type="Gene3D" id="2.30.24.10">
    <property type="entry name" value="CAT RNA-binding domain"/>
    <property type="match status" value="1"/>
</dbReference>
<evidence type="ECO:0000313" key="9">
    <source>
        <dbReference type="Proteomes" id="UP000287857"/>
    </source>
</evidence>
<evidence type="ECO:0000256" key="5">
    <source>
        <dbReference type="ARBA" id="ARBA00023163"/>
    </source>
</evidence>
<dbReference type="SUPFAM" id="SSF50151">
    <property type="entry name" value="SacY-like RNA-binding domain"/>
    <property type="match status" value="1"/>
</dbReference>
<evidence type="ECO:0000313" key="8">
    <source>
        <dbReference type="EMBL" id="RST99839.1"/>
    </source>
</evidence>
<dbReference type="SUPFAM" id="SSF63520">
    <property type="entry name" value="PTS-regulatory domain, PRD"/>
    <property type="match status" value="2"/>
</dbReference>
<dbReference type="GO" id="GO:0045893">
    <property type="term" value="P:positive regulation of DNA-templated transcription"/>
    <property type="evidence" value="ECO:0007669"/>
    <property type="project" value="InterPro"/>
</dbReference>
<dbReference type="Gene3D" id="1.10.1790.10">
    <property type="entry name" value="PRD domain"/>
    <property type="match status" value="2"/>
</dbReference>
<evidence type="ECO:0000259" key="7">
    <source>
        <dbReference type="PROSITE" id="PS51372"/>
    </source>
</evidence>
<accession>A0A430A0I4</accession>
<dbReference type="Pfam" id="PF00874">
    <property type="entry name" value="PRD"/>
    <property type="match status" value="2"/>
</dbReference>
<dbReference type="InterPro" id="IPR011608">
    <property type="entry name" value="PRD"/>
</dbReference>
<dbReference type="Pfam" id="PF03123">
    <property type="entry name" value="CAT_RBD"/>
    <property type="match status" value="1"/>
</dbReference>
<dbReference type="GO" id="GO:0003723">
    <property type="term" value="F:RNA binding"/>
    <property type="evidence" value="ECO:0007669"/>
    <property type="project" value="UniProtKB-KW"/>
</dbReference>
<organism evidence="8 9">
    <name type="scientific">Vagococcus vulneris</name>
    <dbReference type="NCBI Taxonomy" id="1977869"/>
    <lineage>
        <taxon>Bacteria</taxon>
        <taxon>Bacillati</taxon>
        <taxon>Bacillota</taxon>
        <taxon>Bacilli</taxon>
        <taxon>Lactobacillales</taxon>
        <taxon>Enterococcaceae</taxon>
        <taxon>Vagococcus</taxon>
    </lineage>
</organism>
<dbReference type="RefSeq" id="WP_125983371.1">
    <property type="nucleotide sequence ID" value="NZ_NGJS01000003.1"/>
</dbReference>
<keyword evidence="5" id="KW-0804">Transcription</keyword>